<dbReference type="Pfam" id="PF00857">
    <property type="entry name" value="Isochorismatase"/>
    <property type="match status" value="1"/>
</dbReference>
<evidence type="ECO:0000259" key="2">
    <source>
        <dbReference type="Pfam" id="PF00857"/>
    </source>
</evidence>
<dbReference type="InterPro" id="IPR050272">
    <property type="entry name" value="Isochorismatase-like_hydrls"/>
</dbReference>
<dbReference type="InterPro" id="IPR036380">
    <property type="entry name" value="Isochorismatase-like_sf"/>
</dbReference>
<reference evidence="3" key="1">
    <citation type="journal article" date="2014" name="Int. J. Syst. Evol. Microbiol.">
        <title>Complete genome sequence of Corynebacterium casei LMG S-19264T (=DSM 44701T), isolated from a smear-ripened cheese.</title>
        <authorList>
            <consortium name="US DOE Joint Genome Institute (JGI-PGF)"/>
            <person name="Walter F."/>
            <person name="Albersmeier A."/>
            <person name="Kalinowski J."/>
            <person name="Ruckert C."/>
        </authorList>
    </citation>
    <scope>NUCLEOTIDE SEQUENCE</scope>
    <source>
        <strain evidence="3">JCM 4637</strain>
    </source>
</reference>
<dbReference type="PANTHER" id="PTHR43540:SF6">
    <property type="entry name" value="ISOCHORISMATASE-LIKE DOMAIN-CONTAINING PROTEIN"/>
    <property type="match status" value="1"/>
</dbReference>
<dbReference type="Gene3D" id="3.40.50.850">
    <property type="entry name" value="Isochorismatase-like"/>
    <property type="match status" value="1"/>
</dbReference>
<sequence>MLTDSELHRWWIDPREYERHESRRGRRHAYETLDPVRTALVVVDMVPFFADNNAYVRGIVPHINLLATALRSAGGLVAWVVPAHAPPLGRTSSEFYGPAVCAVFTASGGTGPPRSRLWPALDAHPQDLVVEKSAYSAFFPGRSPLPERLAEHGINSVLITGTLTNVCCESSARDAATSGLRVLMIADANAARRDLDHNAALHTIYRSFGDVRTTAEVLGLIR</sequence>
<dbReference type="GO" id="GO:0016787">
    <property type="term" value="F:hydrolase activity"/>
    <property type="evidence" value="ECO:0007669"/>
    <property type="project" value="UniProtKB-KW"/>
</dbReference>
<feature type="domain" description="Isochorismatase-like" evidence="2">
    <location>
        <begin position="38"/>
        <end position="216"/>
    </location>
</feature>
<accession>A0A918X6Y5</accession>
<dbReference type="Proteomes" id="UP000638353">
    <property type="component" value="Unassembled WGS sequence"/>
</dbReference>
<dbReference type="EMBL" id="BMVC01000024">
    <property type="protein sequence ID" value="GHD16242.1"/>
    <property type="molecule type" value="Genomic_DNA"/>
</dbReference>
<dbReference type="RefSeq" id="WP_189828273.1">
    <property type="nucleotide sequence ID" value="NZ_BMVC01000024.1"/>
</dbReference>
<comment type="caution">
    <text evidence="3">The sequence shown here is derived from an EMBL/GenBank/DDBJ whole genome shotgun (WGS) entry which is preliminary data.</text>
</comment>
<proteinExistence type="predicted"/>
<evidence type="ECO:0000313" key="4">
    <source>
        <dbReference type="Proteomes" id="UP000638353"/>
    </source>
</evidence>
<dbReference type="PANTHER" id="PTHR43540">
    <property type="entry name" value="PEROXYUREIDOACRYLATE/UREIDOACRYLATE AMIDOHYDROLASE-RELATED"/>
    <property type="match status" value="1"/>
</dbReference>
<dbReference type="AlphaFoldDB" id="A0A918X6Y5"/>
<reference evidence="3" key="2">
    <citation type="submission" date="2020-09" db="EMBL/GenBank/DDBJ databases">
        <authorList>
            <person name="Sun Q."/>
            <person name="Ohkuma M."/>
        </authorList>
    </citation>
    <scope>NUCLEOTIDE SEQUENCE</scope>
    <source>
        <strain evidence="3">JCM 4637</strain>
    </source>
</reference>
<organism evidence="3 4">
    <name type="scientific">Streptomyces finlayi</name>
    <dbReference type="NCBI Taxonomy" id="67296"/>
    <lineage>
        <taxon>Bacteria</taxon>
        <taxon>Bacillati</taxon>
        <taxon>Actinomycetota</taxon>
        <taxon>Actinomycetes</taxon>
        <taxon>Kitasatosporales</taxon>
        <taxon>Streptomycetaceae</taxon>
        <taxon>Streptomyces</taxon>
    </lineage>
</organism>
<name>A0A918X6Y5_9ACTN</name>
<protein>
    <submittedName>
        <fullName evidence="3">Hydrolase</fullName>
    </submittedName>
</protein>
<dbReference type="InterPro" id="IPR000868">
    <property type="entry name" value="Isochorismatase-like_dom"/>
</dbReference>
<keyword evidence="1 3" id="KW-0378">Hydrolase</keyword>
<dbReference type="SUPFAM" id="SSF52499">
    <property type="entry name" value="Isochorismatase-like hydrolases"/>
    <property type="match status" value="1"/>
</dbReference>
<dbReference type="CDD" id="cd00431">
    <property type="entry name" value="cysteine_hydrolases"/>
    <property type="match status" value="1"/>
</dbReference>
<evidence type="ECO:0000256" key="1">
    <source>
        <dbReference type="ARBA" id="ARBA00022801"/>
    </source>
</evidence>
<gene>
    <name evidence="3" type="ORF">GCM10010334_77150</name>
</gene>
<evidence type="ECO:0000313" key="3">
    <source>
        <dbReference type="EMBL" id="GHD16242.1"/>
    </source>
</evidence>